<comment type="subcellular location">
    <subcellularLocation>
        <location evidence="1">Cell membrane</location>
    </subcellularLocation>
</comment>
<dbReference type="EMBL" id="LJIJ01004111">
    <property type="protein sequence ID" value="ODM88104.1"/>
    <property type="molecule type" value="Genomic_DNA"/>
</dbReference>
<evidence type="ECO:0000256" key="2">
    <source>
        <dbReference type="ARBA" id="ARBA00010532"/>
    </source>
</evidence>
<proteinExistence type="inferred from homology"/>
<dbReference type="AlphaFoldDB" id="A0A1D2M5A8"/>
<evidence type="ECO:0000256" key="5">
    <source>
        <dbReference type="ARBA" id="ARBA00022989"/>
    </source>
</evidence>
<sequence length="134" mass="15371">MGAPIAMSTPHFLDANAEQTGIILQASKKIQVNLILKRVNGISSMSRVPEMLLHLVWADECASLDAESKGKFQSAFFYLWLARFQFRKWVLLAHCPHRFAPAYNKKTSPKRGVVTPLFMSQNRKAAMFKWYQRL</sequence>
<comment type="similarity">
    <text evidence="2">Belongs to the CD36 family.</text>
</comment>
<evidence type="ECO:0000256" key="6">
    <source>
        <dbReference type="ARBA" id="ARBA00023136"/>
    </source>
</evidence>
<evidence type="ECO:0000313" key="8">
    <source>
        <dbReference type="EMBL" id="ODM88104.1"/>
    </source>
</evidence>
<keyword evidence="3" id="KW-1003">Cell membrane</keyword>
<dbReference type="Proteomes" id="UP000094527">
    <property type="component" value="Unassembled WGS sequence"/>
</dbReference>
<keyword evidence="7" id="KW-0325">Glycoprotein</keyword>
<dbReference type="Pfam" id="PF01130">
    <property type="entry name" value="CD36"/>
    <property type="match status" value="1"/>
</dbReference>
<comment type="caution">
    <text evidence="8">The sequence shown here is derived from an EMBL/GenBank/DDBJ whole genome shotgun (WGS) entry which is preliminary data.</text>
</comment>
<gene>
    <name evidence="8" type="ORF">Ocin01_18579</name>
</gene>
<name>A0A1D2M5A8_ORCCI</name>
<keyword evidence="4" id="KW-0812">Transmembrane</keyword>
<keyword evidence="6" id="KW-0472">Membrane</keyword>
<evidence type="ECO:0000256" key="4">
    <source>
        <dbReference type="ARBA" id="ARBA00022692"/>
    </source>
</evidence>
<organism evidence="8 9">
    <name type="scientific">Orchesella cincta</name>
    <name type="common">Springtail</name>
    <name type="synonym">Podura cincta</name>
    <dbReference type="NCBI Taxonomy" id="48709"/>
    <lineage>
        <taxon>Eukaryota</taxon>
        <taxon>Metazoa</taxon>
        <taxon>Ecdysozoa</taxon>
        <taxon>Arthropoda</taxon>
        <taxon>Hexapoda</taxon>
        <taxon>Collembola</taxon>
        <taxon>Entomobryomorpha</taxon>
        <taxon>Entomobryoidea</taxon>
        <taxon>Orchesellidae</taxon>
        <taxon>Orchesellinae</taxon>
        <taxon>Orchesella</taxon>
    </lineage>
</organism>
<keyword evidence="9" id="KW-1185">Reference proteome</keyword>
<dbReference type="GO" id="GO:0005886">
    <property type="term" value="C:plasma membrane"/>
    <property type="evidence" value="ECO:0007669"/>
    <property type="project" value="UniProtKB-SubCell"/>
</dbReference>
<accession>A0A1D2M5A8</accession>
<dbReference type="OrthoDB" id="195015at2759"/>
<protein>
    <submittedName>
        <fullName evidence="8">Sensory neuron membrane protein 1</fullName>
    </submittedName>
</protein>
<reference evidence="8 9" key="1">
    <citation type="journal article" date="2016" name="Genome Biol. Evol.">
        <title>Gene Family Evolution Reflects Adaptation to Soil Environmental Stressors in the Genome of the Collembolan Orchesella cincta.</title>
        <authorList>
            <person name="Faddeeva-Vakhrusheva A."/>
            <person name="Derks M.F."/>
            <person name="Anvar S.Y."/>
            <person name="Agamennone V."/>
            <person name="Suring W."/>
            <person name="Smit S."/>
            <person name="van Straalen N.M."/>
            <person name="Roelofs D."/>
        </authorList>
    </citation>
    <scope>NUCLEOTIDE SEQUENCE [LARGE SCALE GENOMIC DNA]</scope>
    <source>
        <tissue evidence="8">Mixed pool</tissue>
    </source>
</reference>
<evidence type="ECO:0000256" key="1">
    <source>
        <dbReference type="ARBA" id="ARBA00004236"/>
    </source>
</evidence>
<keyword evidence="5" id="KW-1133">Transmembrane helix</keyword>
<evidence type="ECO:0000313" key="9">
    <source>
        <dbReference type="Proteomes" id="UP000094527"/>
    </source>
</evidence>
<evidence type="ECO:0000256" key="3">
    <source>
        <dbReference type="ARBA" id="ARBA00022475"/>
    </source>
</evidence>
<evidence type="ECO:0000256" key="7">
    <source>
        <dbReference type="ARBA" id="ARBA00023180"/>
    </source>
</evidence>
<dbReference type="InterPro" id="IPR002159">
    <property type="entry name" value="CD36_fam"/>
</dbReference>